<dbReference type="AlphaFoldDB" id="A0A8S9ZP55"/>
<comment type="caution">
    <text evidence="2">The sequence shown here is derived from an EMBL/GenBank/DDBJ whole genome shotgun (WGS) entry which is preliminary data.</text>
</comment>
<protein>
    <submittedName>
        <fullName evidence="2">Uncharacterized protein</fullName>
    </submittedName>
</protein>
<feature type="signal peptide" evidence="1">
    <location>
        <begin position="1"/>
        <end position="22"/>
    </location>
</feature>
<dbReference type="Proteomes" id="UP000605970">
    <property type="component" value="Unassembled WGS sequence"/>
</dbReference>
<evidence type="ECO:0000313" key="3">
    <source>
        <dbReference type="Proteomes" id="UP000605970"/>
    </source>
</evidence>
<feature type="non-terminal residue" evidence="2">
    <location>
        <position position="121"/>
    </location>
</feature>
<organism evidence="2 3">
    <name type="scientific">Meloidogyne graminicola</name>
    <dbReference type="NCBI Taxonomy" id="189291"/>
    <lineage>
        <taxon>Eukaryota</taxon>
        <taxon>Metazoa</taxon>
        <taxon>Ecdysozoa</taxon>
        <taxon>Nematoda</taxon>
        <taxon>Chromadorea</taxon>
        <taxon>Rhabditida</taxon>
        <taxon>Tylenchina</taxon>
        <taxon>Tylenchomorpha</taxon>
        <taxon>Tylenchoidea</taxon>
        <taxon>Meloidogynidae</taxon>
        <taxon>Meloidogyninae</taxon>
        <taxon>Meloidogyne</taxon>
    </lineage>
</organism>
<dbReference type="EMBL" id="JABEBT010000048">
    <property type="protein sequence ID" value="KAF7634993.1"/>
    <property type="molecule type" value="Genomic_DNA"/>
</dbReference>
<accession>A0A8S9ZP55</accession>
<gene>
    <name evidence="2" type="ORF">Mgra_00005590</name>
</gene>
<reference evidence="2" key="1">
    <citation type="journal article" date="2020" name="Ecol. Evol.">
        <title>Genome structure and content of the rice root-knot nematode (Meloidogyne graminicola).</title>
        <authorList>
            <person name="Phan N.T."/>
            <person name="Danchin E.G.J."/>
            <person name="Klopp C."/>
            <person name="Perfus-Barbeoch L."/>
            <person name="Kozlowski D.K."/>
            <person name="Koutsovoulos G.D."/>
            <person name="Lopez-Roques C."/>
            <person name="Bouchez O."/>
            <person name="Zahm M."/>
            <person name="Besnard G."/>
            <person name="Bellafiore S."/>
        </authorList>
    </citation>
    <scope>NUCLEOTIDE SEQUENCE</scope>
    <source>
        <strain evidence="2">VN-18</strain>
    </source>
</reference>
<sequence>MITIKILLFLTILLNINNFILTINYLENDICENVEDLGIEIDSKKDYNMYRCKCIERHSTIKYRICILSFYISKICKDNVINNILFRNNTICNGINSAITACLENKNDYLSCEHGFVNNLI</sequence>
<feature type="chain" id="PRO_5035735223" evidence="1">
    <location>
        <begin position="23"/>
        <end position="121"/>
    </location>
</feature>
<keyword evidence="3" id="KW-1185">Reference proteome</keyword>
<proteinExistence type="predicted"/>
<name>A0A8S9ZP55_9BILA</name>
<evidence type="ECO:0000313" key="2">
    <source>
        <dbReference type="EMBL" id="KAF7634993.1"/>
    </source>
</evidence>
<keyword evidence="1" id="KW-0732">Signal</keyword>
<evidence type="ECO:0000256" key="1">
    <source>
        <dbReference type="SAM" id="SignalP"/>
    </source>
</evidence>